<dbReference type="EMBL" id="CAMXCT030006633">
    <property type="protein sequence ID" value="CAL4804692.1"/>
    <property type="molecule type" value="Genomic_DNA"/>
</dbReference>
<keyword evidence="4" id="KW-1185">Reference proteome</keyword>
<reference evidence="3 4" key="2">
    <citation type="submission" date="2024-05" db="EMBL/GenBank/DDBJ databases">
        <authorList>
            <person name="Chen Y."/>
            <person name="Shah S."/>
            <person name="Dougan E. K."/>
            <person name="Thang M."/>
            <person name="Chan C."/>
        </authorList>
    </citation>
    <scope>NUCLEOTIDE SEQUENCE [LARGE SCALE GENOMIC DNA]</scope>
</reference>
<dbReference type="EMBL" id="CAMXCT020006633">
    <property type="protein sequence ID" value="CAL1170755.1"/>
    <property type="molecule type" value="Genomic_DNA"/>
</dbReference>
<evidence type="ECO:0000313" key="2">
    <source>
        <dbReference type="EMBL" id="CAI4017380.1"/>
    </source>
</evidence>
<dbReference type="EMBL" id="CAMXCT010006633">
    <property type="protein sequence ID" value="CAI4017380.1"/>
    <property type="molecule type" value="Genomic_DNA"/>
</dbReference>
<proteinExistence type="predicted"/>
<dbReference type="AlphaFoldDB" id="A0A9P1GM62"/>
<evidence type="ECO:0000256" key="1">
    <source>
        <dbReference type="SAM" id="MobiDB-lite"/>
    </source>
</evidence>
<evidence type="ECO:0000313" key="4">
    <source>
        <dbReference type="Proteomes" id="UP001152797"/>
    </source>
</evidence>
<protein>
    <recommendedName>
        <fullName evidence="5">SAP domain-containing protein</fullName>
    </recommendedName>
</protein>
<evidence type="ECO:0000313" key="3">
    <source>
        <dbReference type="EMBL" id="CAL4804692.1"/>
    </source>
</evidence>
<gene>
    <name evidence="2" type="ORF">C1SCF055_LOCUS42028</name>
</gene>
<feature type="compositionally biased region" description="Pro residues" evidence="1">
    <location>
        <begin position="108"/>
        <end position="123"/>
    </location>
</feature>
<accession>A0A9P1GM62</accession>
<comment type="caution">
    <text evidence="2">The sequence shown here is derived from an EMBL/GenBank/DDBJ whole genome shotgun (WGS) entry which is preliminary data.</text>
</comment>
<organism evidence="2">
    <name type="scientific">Cladocopium goreaui</name>
    <dbReference type="NCBI Taxonomy" id="2562237"/>
    <lineage>
        <taxon>Eukaryota</taxon>
        <taxon>Sar</taxon>
        <taxon>Alveolata</taxon>
        <taxon>Dinophyceae</taxon>
        <taxon>Suessiales</taxon>
        <taxon>Symbiodiniaceae</taxon>
        <taxon>Cladocopium</taxon>
    </lineage>
</organism>
<name>A0A9P1GM62_9DINO</name>
<dbReference type="Proteomes" id="UP001152797">
    <property type="component" value="Unassembled WGS sequence"/>
</dbReference>
<reference evidence="2" key="1">
    <citation type="submission" date="2022-10" db="EMBL/GenBank/DDBJ databases">
        <authorList>
            <person name="Chen Y."/>
            <person name="Dougan E. K."/>
            <person name="Chan C."/>
            <person name="Rhodes N."/>
            <person name="Thang M."/>
        </authorList>
    </citation>
    <scope>NUCLEOTIDE SEQUENCE</scope>
</reference>
<sequence>MATSATSVLTAKAEDWSECSSRLLIDTPDFLRSDSDWTTSPAKLSSKQTKSELLSLCEQRGVDCSGKKSEVIKALVSSFLGPDVPSDGVRMCHPGIAMGYDTELKNPAPVPQNPPPYRPEIFS</sequence>
<feature type="region of interest" description="Disordered" evidence="1">
    <location>
        <begin position="103"/>
        <end position="123"/>
    </location>
</feature>
<evidence type="ECO:0008006" key="5">
    <source>
        <dbReference type="Google" id="ProtNLM"/>
    </source>
</evidence>